<dbReference type="SUPFAM" id="SSF53633">
    <property type="entry name" value="Carbamate kinase-like"/>
    <property type="match status" value="1"/>
</dbReference>
<accession>W6M340</accession>
<dbReference type="SUPFAM" id="SSF55729">
    <property type="entry name" value="Acyl-CoA N-acyltransferases (Nat)"/>
    <property type="match status" value="1"/>
</dbReference>
<dbReference type="NCBIfam" id="NF003641">
    <property type="entry name" value="PRK05279.1"/>
    <property type="match status" value="1"/>
</dbReference>
<evidence type="ECO:0000256" key="5">
    <source>
        <dbReference type="ARBA" id="ARBA00022679"/>
    </source>
</evidence>
<dbReference type="OrthoDB" id="9802238at2"/>
<dbReference type="AlphaFoldDB" id="W6M340"/>
<keyword evidence="11" id="KW-1185">Reference proteome</keyword>
<dbReference type="NCBIfam" id="TIGR01890">
    <property type="entry name" value="N-Ac-Glu-synth"/>
    <property type="match status" value="1"/>
</dbReference>
<dbReference type="GO" id="GO:0006526">
    <property type="term" value="P:L-arginine biosynthetic process"/>
    <property type="evidence" value="ECO:0007669"/>
    <property type="project" value="UniProtKB-UniRule"/>
</dbReference>
<dbReference type="InterPro" id="IPR010167">
    <property type="entry name" value="NH2A_AcTrfase"/>
</dbReference>
<evidence type="ECO:0000256" key="2">
    <source>
        <dbReference type="ARBA" id="ARBA00009145"/>
    </source>
</evidence>
<dbReference type="InterPro" id="IPR033719">
    <property type="entry name" value="NAGS_kin"/>
</dbReference>
<dbReference type="GO" id="GO:0005737">
    <property type="term" value="C:cytoplasm"/>
    <property type="evidence" value="ECO:0007669"/>
    <property type="project" value="UniProtKB-SubCell"/>
</dbReference>
<dbReference type="UniPathway" id="UPA00068">
    <property type="reaction ID" value="UER00106"/>
</dbReference>
<keyword evidence="6 8" id="KW-0012">Acyltransferase</keyword>
<dbReference type="PANTHER" id="PTHR30602">
    <property type="entry name" value="AMINO-ACID ACETYLTRANSFERASE"/>
    <property type="match status" value="1"/>
</dbReference>
<dbReference type="EC" id="2.3.1.1" evidence="8"/>
<feature type="domain" description="N-acetyltransferase" evidence="9">
    <location>
        <begin position="288"/>
        <end position="427"/>
    </location>
</feature>
<evidence type="ECO:0000256" key="7">
    <source>
        <dbReference type="ARBA" id="ARBA00048372"/>
    </source>
</evidence>
<dbReference type="Gene3D" id="3.40.630.30">
    <property type="match status" value="1"/>
</dbReference>
<keyword evidence="3 8" id="KW-0055">Arginine biosynthesis</keyword>
<sequence length="434" mass="48403">MEHFVHWFRQAGPYINAHRGKTFVVQFGGAAIESDQFASLIHDLALLHALGIRLVLVHGARPQIEQRLREAGRELRYVNGLRLTDANDLRCVKQAIGRARICIESALSMGVANSPMQGARLRVVSGNLITARPLGVREGIDYGFTGEVRRIDRRAIRLWLDEGAIVLLSPLGYSPTGETFNLNAEEVATATAIALRANKLLVLSESSAVCTPDGQAVHQLSLSDAERLLATHPGLAEPTIRHLQQALRACQAGVRRIHLLERSVDGALLLELFTRDGTGTLITADIYEGLRPATIEDVGGLLALIQPLEDDGTLVRRSRERLEMEIERFVLLERDGAIIGCMALYPFPDEQVGELACVAIHPNYRDSGRAKTLLRYVERQAREQGLRRLFVLTTRTAHWFQERGFEPAEVAHLPVMKQALYNWQRRSKVFIKTL</sequence>
<dbReference type="EMBL" id="CBTJ020000029">
    <property type="protein sequence ID" value="CDI01991.1"/>
    <property type="molecule type" value="Genomic_DNA"/>
</dbReference>
<reference evidence="10" key="2">
    <citation type="submission" date="2014-03" db="EMBL/GenBank/DDBJ databases">
        <title>Candidatus Competibacter-lineage genomes retrieved from metagenomes reveal functional metabolic diversity.</title>
        <authorList>
            <person name="McIlroy S.J."/>
            <person name="Albertsen M."/>
            <person name="Andresen E.K."/>
            <person name="Saunders A.M."/>
            <person name="Kristiansen R."/>
            <person name="Stokholm-Bjerregaard M."/>
            <person name="Nielsen K.L."/>
            <person name="Nielsen P.H."/>
        </authorList>
    </citation>
    <scope>NUCLEOTIDE SEQUENCE</scope>
    <source>
        <strain evidence="10">Run_A_D11</strain>
    </source>
</reference>
<dbReference type="HAMAP" id="MF_01105">
    <property type="entry name" value="N_acetyl_glu_synth"/>
    <property type="match status" value="1"/>
</dbReference>
<dbReference type="PANTHER" id="PTHR30602:SF12">
    <property type="entry name" value="AMINO-ACID ACETYLTRANSFERASE NAGS1, CHLOROPLASTIC-RELATED"/>
    <property type="match status" value="1"/>
</dbReference>
<dbReference type="InterPro" id="IPR036393">
    <property type="entry name" value="AceGlu_kinase-like_sf"/>
</dbReference>
<comment type="miscellaneous">
    <text evidence="8">In bacteria which possess the bifunctional enzyme ornithine acetyltransferase/N-acetylglutamate synthase (ArgJ), ArgA fulfills an anaplerotic role.</text>
</comment>
<keyword evidence="5 8" id="KW-0808">Transferase</keyword>
<evidence type="ECO:0000256" key="6">
    <source>
        <dbReference type="ARBA" id="ARBA00023315"/>
    </source>
</evidence>
<comment type="pathway">
    <text evidence="1 8">Amino-acid biosynthesis; L-arginine biosynthesis; N(2)-acetyl-L-ornithine from L-glutamate: step 1/4.</text>
</comment>
<comment type="subcellular location">
    <subcellularLocation>
        <location evidence="8">Cytoplasm</location>
    </subcellularLocation>
</comment>
<dbReference type="Pfam" id="PF00583">
    <property type="entry name" value="Acetyltransf_1"/>
    <property type="match status" value="1"/>
</dbReference>
<evidence type="ECO:0000256" key="8">
    <source>
        <dbReference type="HAMAP-Rule" id="MF_01105"/>
    </source>
</evidence>
<comment type="similarity">
    <text evidence="2 8">Belongs to the acetyltransferase family. ArgA subfamily.</text>
</comment>
<dbReference type="InterPro" id="IPR001048">
    <property type="entry name" value="Asp/Glu/Uridylate_kinase"/>
</dbReference>
<comment type="caution">
    <text evidence="10">The sequence shown here is derived from an EMBL/GenBank/DDBJ whole genome shotgun (WGS) entry which is preliminary data.</text>
</comment>
<evidence type="ECO:0000256" key="4">
    <source>
        <dbReference type="ARBA" id="ARBA00022605"/>
    </source>
</evidence>
<evidence type="ECO:0000259" key="9">
    <source>
        <dbReference type="PROSITE" id="PS51186"/>
    </source>
</evidence>
<protein>
    <recommendedName>
        <fullName evidence="8">Amino-acid acetyltransferase</fullName>
        <ecNumber evidence="8">2.3.1.1</ecNumber>
    </recommendedName>
    <alternativeName>
        <fullName evidence="8">N-acetylglutamate synthase</fullName>
        <shortName evidence="8">AGS</shortName>
        <shortName evidence="8">NAGS</shortName>
    </alternativeName>
</protein>
<dbReference type="GO" id="GO:0004042">
    <property type="term" value="F:L-glutamate N-acetyltransferase activity"/>
    <property type="evidence" value="ECO:0007669"/>
    <property type="project" value="UniProtKB-UniRule"/>
</dbReference>
<dbReference type="Proteomes" id="UP000035760">
    <property type="component" value="Unassembled WGS sequence"/>
</dbReference>
<proteinExistence type="inferred from homology"/>
<dbReference type="Gene3D" id="3.40.1160.10">
    <property type="entry name" value="Acetylglutamate kinase-like"/>
    <property type="match status" value="1"/>
</dbReference>
<dbReference type="InterPro" id="IPR016181">
    <property type="entry name" value="Acyl_CoA_acyltransferase"/>
</dbReference>
<comment type="catalytic activity">
    <reaction evidence="7 8">
        <text>L-glutamate + acetyl-CoA = N-acetyl-L-glutamate + CoA + H(+)</text>
        <dbReference type="Rhea" id="RHEA:24292"/>
        <dbReference type="ChEBI" id="CHEBI:15378"/>
        <dbReference type="ChEBI" id="CHEBI:29985"/>
        <dbReference type="ChEBI" id="CHEBI:44337"/>
        <dbReference type="ChEBI" id="CHEBI:57287"/>
        <dbReference type="ChEBI" id="CHEBI:57288"/>
        <dbReference type="EC" id="2.3.1.1"/>
    </reaction>
</comment>
<dbReference type="Pfam" id="PF00696">
    <property type="entry name" value="AA_kinase"/>
    <property type="match status" value="1"/>
</dbReference>
<evidence type="ECO:0000256" key="1">
    <source>
        <dbReference type="ARBA" id="ARBA00004925"/>
    </source>
</evidence>
<dbReference type="InterPro" id="IPR000182">
    <property type="entry name" value="GNAT_dom"/>
</dbReference>
<evidence type="ECO:0000313" key="10">
    <source>
        <dbReference type="EMBL" id="CDI01991.1"/>
    </source>
</evidence>
<dbReference type="CDD" id="cd04237">
    <property type="entry name" value="AAK_NAGS-ABP"/>
    <property type="match status" value="1"/>
</dbReference>
<dbReference type="STRING" id="1400863.BN873_230006"/>
<keyword evidence="8" id="KW-0963">Cytoplasm</keyword>
<keyword evidence="4 8" id="KW-0028">Amino-acid biosynthesis</keyword>
<reference evidence="10" key="1">
    <citation type="submission" date="2013-07" db="EMBL/GenBank/DDBJ databases">
        <authorList>
            <person name="McIlroy S."/>
        </authorList>
    </citation>
    <scope>NUCLEOTIDE SEQUENCE [LARGE SCALE GENOMIC DNA]</scope>
    <source>
        <strain evidence="10">Run_A_D11</strain>
    </source>
</reference>
<dbReference type="PIRSF" id="PIRSF000423">
    <property type="entry name" value="ArgA"/>
    <property type="match status" value="1"/>
</dbReference>
<organism evidence="10 11">
    <name type="scientific">Candidatus Competibacter denitrificans Run_A_D11</name>
    <dbReference type="NCBI Taxonomy" id="1400863"/>
    <lineage>
        <taxon>Bacteria</taxon>
        <taxon>Pseudomonadati</taxon>
        <taxon>Pseudomonadota</taxon>
        <taxon>Gammaproteobacteria</taxon>
        <taxon>Candidatus Competibacteraceae</taxon>
        <taxon>Candidatus Competibacter</taxon>
    </lineage>
</organism>
<name>W6M340_9GAMM</name>
<evidence type="ECO:0000256" key="3">
    <source>
        <dbReference type="ARBA" id="ARBA00022571"/>
    </source>
</evidence>
<dbReference type="CDD" id="cd04301">
    <property type="entry name" value="NAT_SF"/>
    <property type="match status" value="1"/>
</dbReference>
<dbReference type="RefSeq" id="WP_048671653.1">
    <property type="nucleotide sequence ID" value="NZ_CBTJ020000029.1"/>
</dbReference>
<dbReference type="PROSITE" id="PS51186">
    <property type="entry name" value="GNAT"/>
    <property type="match status" value="1"/>
</dbReference>
<evidence type="ECO:0000313" key="11">
    <source>
        <dbReference type="Proteomes" id="UP000035760"/>
    </source>
</evidence>
<gene>
    <name evidence="8 10" type="primary">argA</name>
    <name evidence="10" type="ORF">BN873_230006</name>
</gene>